<name>A0A6I6JCA4_9BACT</name>
<dbReference type="InterPro" id="IPR043131">
    <property type="entry name" value="BCAT-like_N"/>
</dbReference>
<comment type="catalytic activity">
    <reaction evidence="10">
        <text>L-leucine + 2-oxoglutarate = 4-methyl-2-oxopentanoate + L-glutamate</text>
        <dbReference type="Rhea" id="RHEA:18321"/>
        <dbReference type="ChEBI" id="CHEBI:16810"/>
        <dbReference type="ChEBI" id="CHEBI:17865"/>
        <dbReference type="ChEBI" id="CHEBI:29985"/>
        <dbReference type="ChEBI" id="CHEBI:57427"/>
        <dbReference type="EC" id="2.6.1.42"/>
    </reaction>
</comment>
<dbReference type="InterPro" id="IPR050571">
    <property type="entry name" value="Class-IV_PLP-Dep_Aminotrnsfr"/>
</dbReference>
<dbReference type="FunFam" id="3.20.10.10:FF:000002">
    <property type="entry name" value="D-alanine aminotransferase"/>
    <property type="match status" value="1"/>
</dbReference>
<dbReference type="Gene3D" id="3.20.10.10">
    <property type="entry name" value="D-amino Acid Aminotransferase, subunit A, domain 2"/>
    <property type="match status" value="1"/>
</dbReference>
<evidence type="ECO:0000256" key="8">
    <source>
        <dbReference type="ARBA" id="ARBA00048212"/>
    </source>
</evidence>
<gene>
    <name evidence="11" type="ORF">GM415_09895</name>
</gene>
<evidence type="ECO:0000256" key="3">
    <source>
        <dbReference type="ARBA" id="ARBA00004931"/>
    </source>
</evidence>
<dbReference type="InterPro" id="IPR036038">
    <property type="entry name" value="Aminotransferase-like"/>
</dbReference>
<dbReference type="Proteomes" id="UP000428328">
    <property type="component" value="Chromosome"/>
</dbReference>
<organism evidence="11 12">
    <name type="scientific">Pseudodesulfovibrio cashew</name>
    <dbReference type="NCBI Taxonomy" id="2678688"/>
    <lineage>
        <taxon>Bacteria</taxon>
        <taxon>Pseudomonadati</taxon>
        <taxon>Thermodesulfobacteriota</taxon>
        <taxon>Desulfovibrionia</taxon>
        <taxon>Desulfovibrionales</taxon>
        <taxon>Desulfovibrionaceae</taxon>
    </lineage>
</organism>
<protein>
    <recommendedName>
        <fullName evidence="6">branched-chain-amino-acid transaminase</fullName>
        <ecNumber evidence="6">2.6.1.42</ecNumber>
    </recommendedName>
</protein>
<dbReference type="GO" id="GO:0008652">
    <property type="term" value="P:amino acid biosynthetic process"/>
    <property type="evidence" value="ECO:0007669"/>
    <property type="project" value="UniProtKB-ARBA"/>
</dbReference>
<comment type="pathway">
    <text evidence="2">Amino-acid biosynthesis; L-isoleucine biosynthesis; L-isoleucine from 2-oxobutanoate: step 4/4.</text>
</comment>
<dbReference type="GO" id="GO:0046394">
    <property type="term" value="P:carboxylic acid biosynthetic process"/>
    <property type="evidence" value="ECO:0007669"/>
    <property type="project" value="UniProtKB-ARBA"/>
</dbReference>
<keyword evidence="11" id="KW-0032">Aminotransferase</keyword>
<dbReference type="InterPro" id="IPR001544">
    <property type="entry name" value="Aminotrans_IV"/>
</dbReference>
<dbReference type="NCBIfam" id="NF005209">
    <property type="entry name" value="PRK06680.1"/>
    <property type="match status" value="1"/>
</dbReference>
<dbReference type="Pfam" id="PF01063">
    <property type="entry name" value="Aminotran_4"/>
    <property type="match status" value="1"/>
</dbReference>
<sequence>MSRTVYINGAFVPEEEAQVSIFDRGFLFADAVYEVTAVLDGKLLEFDGHMARLARSLGELEMECPLTRGELLEVHRELVERNGVEQGGVYLQVTRGAADRDFVFPKNAPQTMVMFTQARPLTGEKKGLKVISTPDIRWGRRDIKTVQLLAASMSKMAAKKQGKDDAWLVEDGFVTEGSSNNTYIVKDNKLVTRHLSNSILPGITRAAVLKLVAELDMEIEERPFTVEEVKQADEAFMTAATSFVCPVVEMDGTAISDGVPGPIAKRLNEIYIEEARKSAI</sequence>
<proteinExistence type="inferred from homology"/>
<comment type="catalytic activity">
    <reaction evidence="9">
        <text>L-isoleucine + 2-oxoglutarate = (S)-3-methyl-2-oxopentanoate + L-glutamate</text>
        <dbReference type="Rhea" id="RHEA:24801"/>
        <dbReference type="ChEBI" id="CHEBI:16810"/>
        <dbReference type="ChEBI" id="CHEBI:29985"/>
        <dbReference type="ChEBI" id="CHEBI:35146"/>
        <dbReference type="ChEBI" id="CHEBI:58045"/>
        <dbReference type="EC" id="2.6.1.42"/>
    </reaction>
</comment>
<evidence type="ECO:0000256" key="9">
    <source>
        <dbReference type="ARBA" id="ARBA00048798"/>
    </source>
</evidence>
<comment type="catalytic activity">
    <reaction evidence="8">
        <text>L-valine + 2-oxoglutarate = 3-methyl-2-oxobutanoate + L-glutamate</text>
        <dbReference type="Rhea" id="RHEA:24813"/>
        <dbReference type="ChEBI" id="CHEBI:11851"/>
        <dbReference type="ChEBI" id="CHEBI:16810"/>
        <dbReference type="ChEBI" id="CHEBI:29985"/>
        <dbReference type="ChEBI" id="CHEBI:57762"/>
        <dbReference type="EC" id="2.6.1.42"/>
    </reaction>
</comment>
<evidence type="ECO:0000256" key="1">
    <source>
        <dbReference type="ARBA" id="ARBA00001933"/>
    </source>
</evidence>
<dbReference type="RefSeq" id="WP_158947722.1">
    <property type="nucleotide sequence ID" value="NZ_CP046400.1"/>
</dbReference>
<keyword evidence="7" id="KW-0663">Pyridoxal phosphate</keyword>
<evidence type="ECO:0000313" key="12">
    <source>
        <dbReference type="Proteomes" id="UP000428328"/>
    </source>
</evidence>
<dbReference type="GO" id="GO:0005829">
    <property type="term" value="C:cytosol"/>
    <property type="evidence" value="ECO:0007669"/>
    <property type="project" value="TreeGrafter"/>
</dbReference>
<dbReference type="InterPro" id="IPR043132">
    <property type="entry name" value="BCAT-like_C"/>
</dbReference>
<evidence type="ECO:0000256" key="4">
    <source>
        <dbReference type="ARBA" id="ARBA00005072"/>
    </source>
</evidence>
<keyword evidence="12" id="KW-1185">Reference proteome</keyword>
<comment type="cofactor">
    <cofactor evidence="1">
        <name>pyridoxal 5'-phosphate</name>
        <dbReference type="ChEBI" id="CHEBI:597326"/>
    </cofactor>
</comment>
<dbReference type="PANTHER" id="PTHR42743:SF11">
    <property type="entry name" value="AMINODEOXYCHORISMATE LYASE"/>
    <property type="match status" value="1"/>
</dbReference>
<comment type="pathway">
    <text evidence="4">Amino-acid biosynthesis; L-leucine biosynthesis; L-leucine from 3-methyl-2-oxobutanoate: step 4/4.</text>
</comment>
<evidence type="ECO:0000256" key="6">
    <source>
        <dbReference type="ARBA" id="ARBA00013053"/>
    </source>
</evidence>
<evidence type="ECO:0000313" key="11">
    <source>
        <dbReference type="EMBL" id="QGY40425.1"/>
    </source>
</evidence>
<dbReference type="SUPFAM" id="SSF56752">
    <property type="entry name" value="D-aminoacid aminotransferase-like PLP-dependent enzymes"/>
    <property type="match status" value="1"/>
</dbReference>
<dbReference type="GO" id="GO:0004084">
    <property type="term" value="F:branched-chain-amino-acid transaminase activity"/>
    <property type="evidence" value="ECO:0007669"/>
    <property type="project" value="UniProtKB-EC"/>
</dbReference>
<comment type="pathway">
    <text evidence="3">Amino-acid biosynthesis; L-valine biosynthesis; L-valine from pyruvate: step 4/4.</text>
</comment>
<dbReference type="PANTHER" id="PTHR42743">
    <property type="entry name" value="AMINO-ACID AMINOTRANSFERASE"/>
    <property type="match status" value="1"/>
</dbReference>
<accession>A0A6I6JCA4</accession>
<keyword evidence="11" id="KW-0808">Transferase</keyword>
<comment type="similarity">
    <text evidence="5">Belongs to the class-IV pyridoxal-phosphate-dependent aminotransferase family.</text>
</comment>
<evidence type="ECO:0000256" key="5">
    <source>
        <dbReference type="ARBA" id="ARBA00009320"/>
    </source>
</evidence>
<dbReference type="AlphaFoldDB" id="A0A6I6JCA4"/>
<evidence type="ECO:0000256" key="2">
    <source>
        <dbReference type="ARBA" id="ARBA00004824"/>
    </source>
</evidence>
<dbReference type="EMBL" id="CP046400">
    <property type="protein sequence ID" value="QGY40425.1"/>
    <property type="molecule type" value="Genomic_DNA"/>
</dbReference>
<evidence type="ECO:0000256" key="7">
    <source>
        <dbReference type="ARBA" id="ARBA00022898"/>
    </source>
</evidence>
<dbReference type="CDD" id="cd01558">
    <property type="entry name" value="D-AAT_like"/>
    <property type="match status" value="1"/>
</dbReference>
<dbReference type="EC" id="2.6.1.42" evidence="6"/>
<reference evidence="11 12" key="1">
    <citation type="submission" date="2019-11" db="EMBL/GenBank/DDBJ databases">
        <authorList>
            <person name="Zheng R.K."/>
            <person name="Sun C.M."/>
        </authorList>
    </citation>
    <scope>NUCLEOTIDE SEQUENCE [LARGE SCALE GENOMIC DNA]</scope>
    <source>
        <strain evidence="11 12">SRB007</strain>
    </source>
</reference>
<evidence type="ECO:0000256" key="10">
    <source>
        <dbReference type="ARBA" id="ARBA00049229"/>
    </source>
</evidence>
<dbReference type="Gene3D" id="3.30.470.10">
    <property type="match status" value="1"/>
</dbReference>
<dbReference type="KEGG" id="psel:GM415_09895"/>